<proteinExistence type="predicted"/>
<reference evidence="4" key="2">
    <citation type="submission" date="2017-02" db="EMBL/GenBank/DDBJ databases">
        <title>Sunflower complete genome.</title>
        <authorList>
            <person name="Langlade N."/>
            <person name="Munos S."/>
        </authorList>
    </citation>
    <scope>NUCLEOTIDE SEQUENCE [LARGE SCALE GENOMIC DNA]</scope>
    <source>
        <tissue evidence="4">Leaves</tissue>
    </source>
</reference>
<dbReference type="STRING" id="4232.A0A251S690"/>
<keyword evidence="5" id="KW-1185">Reference proteome</keyword>
<dbReference type="OMA" id="DACNSWE"/>
<gene>
    <name evidence="4" type="ORF">HannXRQ_Chr15g0470281</name>
    <name evidence="3" type="ORF">HanXRQr2_Chr15g0679071</name>
</gene>
<dbReference type="PANTHER" id="PTHR35493">
    <property type="entry name" value="STRUCTURAL MAINTENANCE OF CHROMOSOMES PROTEIN"/>
    <property type="match status" value="1"/>
</dbReference>
<dbReference type="EMBL" id="MNCJ02000330">
    <property type="protein sequence ID" value="KAF5763337.1"/>
    <property type="molecule type" value="Genomic_DNA"/>
</dbReference>
<reference evidence="3" key="3">
    <citation type="submission" date="2020-06" db="EMBL/GenBank/DDBJ databases">
        <title>Helianthus annuus Genome sequencing and assembly Release 2.</title>
        <authorList>
            <person name="Gouzy J."/>
            <person name="Langlade N."/>
            <person name="Munos S."/>
        </authorList>
    </citation>
    <scope>NUCLEOTIDE SEQUENCE</scope>
    <source>
        <tissue evidence="3">Leaves</tissue>
    </source>
</reference>
<dbReference type="FunCoup" id="A0A251S690">
    <property type="interactions" value="551"/>
</dbReference>
<dbReference type="PANTHER" id="PTHR35493:SF1">
    <property type="entry name" value="STRUCTURAL MAINTENANCE OF CHROMOSOMES PROTEIN"/>
    <property type="match status" value="1"/>
</dbReference>
<feature type="compositionally biased region" description="Basic residues" evidence="2">
    <location>
        <begin position="53"/>
        <end position="67"/>
    </location>
</feature>
<dbReference type="AlphaFoldDB" id="A0A251S690"/>
<feature type="compositionally biased region" description="Low complexity" evidence="2">
    <location>
        <begin position="68"/>
        <end position="100"/>
    </location>
</feature>
<feature type="coiled-coil region" evidence="1">
    <location>
        <begin position="215"/>
        <end position="256"/>
    </location>
</feature>
<evidence type="ECO:0000313" key="3">
    <source>
        <dbReference type="EMBL" id="KAF5763337.1"/>
    </source>
</evidence>
<sequence>MYFGKMENTNITNIRCIKKQTSHLNFHINIPRLSFQIQTVRPQSILKQNPQHNFKHKHKHKTHKHKYTTQQMSSSRSSSRYSNRSSTQSDPSSSTDLTQTKTRGDVSSYALARSKSTKNNDQNLSAMVKKFMEKRSTKPKTREFVVAADVIADDFRKKAGIRGGTTGFGGLHKKLFGSKGKSDEKKALASLSDVKPNARTLAMVLRSERELLSQNKDKETEIIELKLLLEEKNREVDKLKDLCLKQREEIKALKNAILFPDVMLQPKQEADSQVTLKQAKQIIPSLQRQVTSLTGQLHSLAQDLAEVKADKYSVMGCYDNDSLVSSPRTPTHEQEEATNSLELSYTTPGSPDDMFLNDLNPCLTPYAISKSKSKEFENYLSSAYNNNNNTTRGHEIGFESHGGRKLSKSSTREQHVNSAKNLSRKSDENNKYAYRGW</sequence>
<accession>A0A251S690</accession>
<feature type="compositionally biased region" description="Basic and acidic residues" evidence="2">
    <location>
        <begin position="392"/>
        <end position="402"/>
    </location>
</feature>
<dbReference type="InParanoid" id="A0A251S690"/>
<dbReference type="Gramene" id="mRNA:HanXRQr2_Chr15g0679071">
    <property type="protein sequence ID" value="mRNA:HanXRQr2_Chr15g0679071"/>
    <property type="gene ID" value="HanXRQr2_Chr15g0679071"/>
</dbReference>
<evidence type="ECO:0000313" key="5">
    <source>
        <dbReference type="Proteomes" id="UP000215914"/>
    </source>
</evidence>
<feature type="region of interest" description="Disordered" evidence="2">
    <location>
        <begin position="46"/>
        <end position="121"/>
    </location>
</feature>
<keyword evidence="1" id="KW-0175">Coiled coil</keyword>
<reference evidence="3 5" key="1">
    <citation type="journal article" date="2017" name="Nature">
        <title>The sunflower genome provides insights into oil metabolism, flowering and Asterid evolution.</title>
        <authorList>
            <person name="Badouin H."/>
            <person name="Gouzy J."/>
            <person name="Grassa C.J."/>
            <person name="Murat F."/>
            <person name="Staton S.E."/>
            <person name="Cottret L."/>
            <person name="Lelandais-Briere C."/>
            <person name="Owens G.L."/>
            <person name="Carrere S."/>
            <person name="Mayjonade B."/>
            <person name="Legrand L."/>
            <person name="Gill N."/>
            <person name="Kane N.C."/>
            <person name="Bowers J.E."/>
            <person name="Hubner S."/>
            <person name="Bellec A."/>
            <person name="Berard A."/>
            <person name="Berges H."/>
            <person name="Blanchet N."/>
            <person name="Boniface M.C."/>
            <person name="Brunel D."/>
            <person name="Catrice O."/>
            <person name="Chaidir N."/>
            <person name="Claudel C."/>
            <person name="Donnadieu C."/>
            <person name="Faraut T."/>
            <person name="Fievet G."/>
            <person name="Helmstetter N."/>
            <person name="King M."/>
            <person name="Knapp S.J."/>
            <person name="Lai Z."/>
            <person name="Le Paslier M.C."/>
            <person name="Lippi Y."/>
            <person name="Lorenzon L."/>
            <person name="Mandel J.R."/>
            <person name="Marage G."/>
            <person name="Marchand G."/>
            <person name="Marquand E."/>
            <person name="Bret-Mestries E."/>
            <person name="Morien E."/>
            <person name="Nambeesan S."/>
            <person name="Nguyen T."/>
            <person name="Pegot-Espagnet P."/>
            <person name="Pouilly N."/>
            <person name="Raftis F."/>
            <person name="Sallet E."/>
            <person name="Schiex T."/>
            <person name="Thomas J."/>
            <person name="Vandecasteele C."/>
            <person name="Vares D."/>
            <person name="Vear F."/>
            <person name="Vautrin S."/>
            <person name="Crespi M."/>
            <person name="Mangin B."/>
            <person name="Burke J.M."/>
            <person name="Salse J."/>
            <person name="Munos S."/>
            <person name="Vincourt P."/>
            <person name="Rieseberg L.H."/>
            <person name="Langlade N.B."/>
        </authorList>
    </citation>
    <scope>NUCLEOTIDE SEQUENCE [LARGE SCALE GENOMIC DNA]</scope>
    <source>
        <strain evidence="5">cv. SF193</strain>
        <tissue evidence="3">Leaves</tissue>
    </source>
</reference>
<feature type="region of interest" description="Disordered" evidence="2">
    <location>
        <begin position="384"/>
        <end position="437"/>
    </location>
</feature>
<dbReference type="Proteomes" id="UP000215914">
    <property type="component" value="Chromosome 15"/>
</dbReference>
<dbReference type="EMBL" id="CM007904">
    <property type="protein sequence ID" value="OTF94273.1"/>
    <property type="molecule type" value="Genomic_DNA"/>
</dbReference>
<evidence type="ECO:0000256" key="2">
    <source>
        <dbReference type="SAM" id="MobiDB-lite"/>
    </source>
</evidence>
<evidence type="ECO:0000313" key="4">
    <source>
        <dbReference type="EMBL" id="OTF94273.1"/>
    </source>
</evidence>
<organism evidence="4 5">
    <name type="scientific">Helianthus annuus</name>
    <name type="common">Common sunflower</name>
    <dbReference type="NCBI Taxonomy" id="4232"/>
    <lineage>
        <taxon>Eukaryota</taxon>
        <taxon>Viridiplantae</taxon>
        <taxon>Streptophyta</taxon>
        <taxon>Embryophyta</taxon>
        <taxon>Tracheophyta</taxon>
        <taxon>Spermatophyta</taxon>
        <taxon>Magnoliopsida</taxon>
        <taxon>eudicotyledons</taxon>
        <taxon>Gunneridae</taxon>
        <taxon>Pentapetalae</taxon>
        <taxon>asterids</taxon>
        <taxon>campanulids</taxon>
        <taxon>Asterales</taxon>
        <taxon>Asteraceae</taxon>
        <taxon>Asteroideae</taxon>
        <taxon>Heliantheae alliance</taxon>
        <taxon>Heliantheae</taxon>
        <taxon>Helianthus</taxon>
    </lineage>
</organism>
<name>A0A251S690_HELAN</name>
<feature type="region of interest" description="Disordered" evidence="2">
    <location>
        <begin position="322"/>
        <end position="343"/>
    </location>
</feature>
<protein>
    <submittedName>
        <fullName evidence="4">Uncharacterized protein</fullName>
    </submittedName>
</protein>
<evidence type="ECO:0000256" key="1">
    <source>
        <dbReference type="SAM" id="Coils"/>
    </source>
</evidence>